<dbReference type="Gene3D" id="1.20.80.10">
    <property type="match status" value="1"/>
</dbReference>
<dbReference type="PRINTS" id="PR00935">
    <property type="entry name" value="BAND41"/>
</dbReference>
<evidence type="ECO:0000313" key="8">
    <source>
        <dbReference type="EMBL" id="CAF1353820.1"/>
    </source>
</evidence>
<dbReference type="CDD" id="cd17108">
    <property type="entry name" value="FERM_F1_EPB41L5_like"/>
    <property type="match status" value="1"/>
</dbReference>
<dbReference type="InterPro" id="IPR019749">
    <property type="entry name" value="Band_41_domain"/>
</dbReference>
<feature type="domain" description="FERM" evidence="7">
    <location>
        <begin position="58"/>
        <end position="346"/>
    </location>
</feature>
<dbReference type="CDD" id="cd13186">
    <property type="entry name" value="FERM_C_NBL4_NBL5"/>
    <property type="match status" value="1"/>
</dbReference>
<evidence type="ECO:0000256" key="2">
    <source>
        <dbReference type="ARBA" id="ARBA00004496"/>
    </source>
</evidence>
<feature type="region of interest" description="Disordered" evidence="6">
    <location>
        <begin position="828"/>
        <end position="864"/>
    </location>
</feature>
<keyword evidence="5" id="KW-0175">Coiled coil</keyword>
<evidence type="ECO:0000256" key="5">
    <source>
        <dbReference type="SAM" id="Coils"/>
    </source>
</evidence>
<keyword evidence="3" id="KW-0963">Cytoplasm</keyword>
<dbReference type="CDD" id="cd14473">
    <property type="entry name" value="FERM_B-lobe"/>
    <property type="match status" value="1"/>
</dbReference>
<sequence length="864" mass="99007">MATSRFMRFFSRRQAKTQAKILNDDDNNNYPSNVKFAFNTKAHLIEKPQPYPPIKNGLVCTVVFLDGENVNFEVDRKALGKDLYDKVIIHTKLIESDYFGLQFTDTHNVEQWLDATKSIKKQRKTGPPYTFRFRVKFYTSDPRNLHEELTRYLFVLQLKDDIRTGKLDCPSGSDVELTALSMQAELGDYTSDEHSTKNVFECRFLPDYKHTEQFEQDVIQKWTTYKGLTPADCEVQFLNKARWLEMYGVDLHTVTGKDCLEYKLGLTPTGILVFENDVKIGLFIWSKVTRIDFNRNKLTIIVIEDDDNDPRLQRDFVFLFRCNDEKECKHFWKCALEYHVFFRTTSATKLRKSAKSSFTRTGSRFRFSGRTECQTAALATLPNRNTNFERKASHRFSRRASYAIRKKLQDQETLREQEDERLKKLKCEQEAKLDENKKIAEFKSVTNSFLSNHDLTLTSKHSSFLSSSQKNLSLSATQRLDNLIQGSSNDLLFEETESNAKSANLPPTPPVPPRQIKSDDKTTPPLVLIKQSNPVNTCSINNNNVNTTKGFDLSQDLISNNHHIGNDQTLFIQKSPQKTLKSLTNGNVSRTDKMNSTSNRYTLASSHPAPYVVKVNNIFRFIVNNNFFNSLLFPLYLTKKKEETSTDDLETNKTNSSSSNKISLFNKFPLVGFPITQSSHDDNNRAMYDNILHYCLNPLNDSNSIYAKFHFRHRSLTLRNQEEQFEKRCANYDNLSYLVIDGISSKKNSNRGNGKIASCKDYFAATNRFIFNKNEQRDEAISNNNQNIHNQSLSIQSLGSTAPVIVTRTSSQSNFRNASSTLVQATNPTLSSSHFNPRHLSSSSSVAGFPSNHSQSYHPITTEL</sequence>
<dbReference type="GO" id="GO:0005886">
    <property type="term" value="C:plasma membrane"/>
    <property type="evidence" value="ECO:0007669"/>
    <property type="project" value="UniProtKB-ARBA"/>
</dbReference>
<dbReference type="SUPFAM" id="SSF54236">
    <property type="entry name" value="Ubiquitin-like"/>
    <property type="match status" value="1"/>
</dbReference>
<dbReference type="SUPFAM" id="SSF50729">
    <property type="entry name" value="PH domain-like"/>
    <property type="match status" value="1"/>
</dbReference>
<comment type="caution">
    <text evidence="8">The sequence shown here is derived from an EMBL/GenBank/DDBJ whole genome shotgun (WGS) entry which is preliminary data.</text>
</comment>
<reference evidence="8" key="1">
    <citation type="submission" date="2021-02" db="EMBL/GenBank/DDBJ databases">
        <authorList>
            <person name="Nowell W R."/>
        </authorList>
    </citation>
    <scope>NUCLEOTIDE SEQUENCE</scope>
</reference>
<dbReference type="PANTHER" id="PTHR23280">
    <property type="entry name" value="4.1 G PROTEIN"/>
    <property type="match status" value="1"/>
</dbReference>
<dbReference type="GO" id="GO:0070161">
    <property type="term" value="C:anchoring junction"/>
    <property type="evidence" value="ECO:0007669"/>
    <property type="project" value="UniProtKB-SubCell"/>
</dbReference>
<dbReference type="SMART" id="SM01196">
    <property type="entry name" value="FERM_C"/>
    <property type="match status" value="1"/>
</dbReference>
<dbReference type="InterPro" id="IPR018980">
    <property type="entry name" value="FERM_PH-like_C"/>
</dbReference>
<dbReference type="PROSITE" id="PS50057">
    <property type="entry name" value="FERM_3"/>
    <property type="match status" value="1"/>
</dbReference>
<dbReference type="InterPro" id="IPR014847">
    <property type="entry name" value="FA"/>
</dbReference>
<dbReference type="InterPro" id="IPR029071">
    <property type="entry name" value="Ubiquitin-like_domsf"/>
</dbReference>
<dbReference type="GO" id="GO:0005856">
    <property type="term" value="C:cytoskeleton"/>
    <property type="evidence" value="ECO:0007669"/>
    <property type="project" value="TreeGrafter"/>
</dbReference>
<protein>
    <recommendedName>
        <fullName evidence="7">FERM domain-containing protein</fullName>
    </recommendedName>
</protein>
<evidence type="ECO:0000313" key="9">
    <source>
        <dbReference type="Proteomes" id="UP000663834"/>
    </source>
</evidence>
<dbReference type="PRINTS" id="PR00661">
    <property type="entry name" value="ERMFAMILY"/>
</dbReference>
<evidence type="ECO:0000259" key="7">
    <source>
        <dbReference type="PROSITE" id="PS50057"/>
    </source>
</evidence>
<dbReference type="InterPro" id="IPR000798">
    <property type="entry name" value="Ez/rad/moesin-like"/>
</dbReference>
<evidence type="ECO:0000256" key="1">
    <source>
        <dbReference type="ARBA" id="ARBA00004282"/>
    </source>
</evidence>
<dbReference type="Pfam" id="PF09379">
    <property type="entry name" value="FERM_N"/>
    <property type="match status" value="1"/>
</dbReference>
<dbReference type="InterPro" id="IPR000299">
    <property type="entry name" value="FERM_domain"/>
</dbReference>
<organism evidence="8 9">
    <name type="scientific">Rotaria magnacalcarata</name>
    <dbReference type="NCBI Taxonomy" id="392030"/>
    <lineage>
        <taxon>Eukaryota</taxon>
        <taxon>Metazoa</taxon>
        <taxon>Spiralia</taxon>
        <taxon>Gnathifera</taxon>
        <taxon>Rotifera</taxon>
        <taxon>Eurotatoria</taxon>
        <taxon>Bdelloidea</taxon>
        <taxon>Philodinida</taxon>
        <taxon>Philodinidae</taxon>
        <taxon>Rotaria</taxon>
    </lineage>
</organism>
<feature type="coiled-coil region" evidence="5">
    <location>
        <begin position="408"/>
        <end position="435"/>
    </location>
</feature>
<evidence type="ECO:0000256" key="3">
    <source>
        <dbReference type="ARBA" id="ARBA00022490"/>
    </source>
</evidence>
<dbReference type="GO" id="GO:0008092">
    <property type="term" value="F:cytoskeletal protein binding"/>
    <property type="evidence" value="ECO:0007669"/>
    <property type="project" value="InterPro"/>
</dbReference>
<dbReference type="Pfam" id="PF00373">
    <property type="entry name" value="FERM_M"/>
    <property type="match status" value="1"/>
</dbReference>
<dbReference type="InterPro" id="IPR011993">
    <property type="entry name" value="PH-like_dom_sf"/>
</dbReference>
<dbReference type="OrthoDB" id="6235974at2759"/>
<dbReference type="SMART" id="SM00295">
    <property type="entry name" value="B41"/>
    <property type="match status" value="1"/>
</dbReference>
<dbReference type="Gene3D" id="2.30.29.30">
    <property type="entry name" value="Pleckstrin-homology domain (PH domain)/Phosphotyrosine-binding domain (PTB)"/>
    <property type="match status" value="1"/>
</dbReference>
<dbReference type="SUPFAM" id="SSF47031">
    <property type="entry name" value="Second domain of FERM"/>
    <property type="match status" value="1"/>
</dbReference>
<dbReference type="FunFam" id="1.20.80.10:FF:000003">
    <property type="entry name" value="Tyrosine-protein phosphatase non-receptor type 4"/>
    <property type="match status" value="1"/>
</dbReference>
<dbReference type="InterPro" id="IPR014352">
    <property type="entry name" value="FERM/acyl-CoA-bd_prot_sf"/>
</dbReference>
<gene>
    <name evidence="8" type="ORF">KQP761_LOCUS7378</name>
</gene>
<dbReference type="InterPro" id="IPR035963">
    <property type="entry name" value="FERM_2"/>
</dbReference>
<dbReference type="InterPro" id="IPR018979">
    <property type="entry name" value="FERM_N"/>
</dbReference>
<dbReference type="EMBL" id="CAJNOW010002499">
    <property type="protein sequence ID" value="CAF1353820.1"/>
    <property type="molecule type" value="Genomic_DNA"/>
</dbReference>
<dbReference type="Proteomes" id="UP000663834">
    <property type="component" value="Unassembled WGS sequence"/>
</dbReference>
<evidence type="ECO:0000256" key="4">
    <source>
        <dbReference type="ARBA" id="ARBA00022949"/>
    </source>
</evidence>
<feature type="region of interest" description="Disordered" evidence="6">
    <location>
        <begin position="497"/>
        <end position="520"/>
    </location>
</feature>
<dbReference type="PANTHER" id="PTHR23280:SF25">
    <property type="entry name" value="MOESIN_EZRIN_RADIXIN HOMOLOG 1"/>
    <property type="match status" value="1"/>
</dbReference>
<dbReference type="FunFam" id="2.30.29.30:FF:000002">
    <property type="entry name" value="Band 4.1-like protein 5 isoform 1"/>
    <property type="match status" value="1"/>
</dbReference>
<name>A0A815HKU6_9BILA</name>
<dbReference type="FunFam" id="3.10.20.90:FF:000024">
    <property type="entry name" value="Erythrocyte membrane protein band 4.1-like 5"/>
    <property type="match status" value="1"/>
</dbReference>
<dbReference type="InterPro" id="IPR019748">
    <property type="entry name" value="FERM_central"/>
</dbReference>
<dbReference type="Pfam" id="PF09380">
    <property type="entry name" value="FERM_C"/>
    <property type="match status" value="1"/>
</dbReference>
<accession>A0A815HKU6</accession>
<dbReference type="GO" id="GO:0005737">
    <property type="term" value="C:cytoplasm"/>
    <property type="evidence" value="ECO:0007669"/>
    <property type="project" value="UniProtKB-SubCell"/>
</dbReference>
<dbReference type="AlphaFoldDB" id="A0A815HKU6"/>
<comment type="subcellular location">
    <subcellularLocation>
        <location evidence="1">Cell junction</location>
    </subcellularLocation>
    <subcellularLocation>
        <location evidence="2">Cytoplasm</location>
    </subcellularLocation>
</comment>
<keyword evidence="4" id="KW-0965">Cell junction</keyword>
<proteinExistence type="predicted"/>
<evidence type="ECO:0000256" key="6">
    <source>
        <dbReference type="SAM" id="MobiDB-lite"/>
    </source>
</evidence>
<dbReference type="GO" id="GO:0031032">
    <property type="term" value="P:actomyosin structure organization"/>
    <property type="evidence" value="ECO:0007669"/>
    <property type="project" value="TreeGrafter"/>
</dbReference>
<dbReference type="Gene3D" id="3.10.20.90">
    <property type="entry name" value="Phosphatidylinositol 3-kinase Catalytic Subunit, Chain A, domain 1"/>
    <property type="match status" value="1"/>
</dbReference>
<dbReference type="SMART" id="SM01195">
    <property type="entry name" value="FA"/>
    <property type="match status" value="1"/>
</dbReference>